<feature type="region of interest" description="Disordered" evidence="1">
    <location>
        <begin position="161"/>
        <end position="189"/>
    </location>
</feature>
<feature type="compositionally biased region" description="Low complexity" evidence="1">
    <location>
        <begin position="176"/>
        <end position="187"/>
    </location>
</feature>
<evidence type="ECO:0000256" key="1">
    <source>
        <dbReference type="SAM" id="MobiDB-lite"/>
    </source>
</evidence>
<gene>
    <name evidence="2" type="ORF">K503DRAFT_859796</name>
</gene>
<organism evidence="2 3">
    <name type="scientific">Rhizopogon vinicolor AM-OR11-026</name>
    <dbReference type="NCBI Taxonomy" id="1314800"/>
    <lineage>
        <taxon>Eukaryota</taxon>
        <taxon>Fungi</taxon>
        <taxon>Dikarya</taxon>
        <taxon>Basidiomycota</taxon>
        <taxon>Agaricomycotina</taxon>
        <taxon>Agaricomycetes</taxon>
        <taxon>Agaricomycetidae</taxon>
        <taxon>Boletales</taxon>
        <taxon>Suillineae</taxon>
        <taxon>Rhizopogonaceae</taxon>
        <taxon>Rhizopogon</taxon>
    </lineage>
</organism>
<accession>A0A1B7MLH3</accession>
<name>A0A1B7MLH3_9AGAM</name>
<evidence type="ECO:0000313" key="2">
    <source>
        <dbReference type="EMBL" id="OAX33429.1"/>
    </source>
</evidence>
<keyword evidence="3" id="KW-1185">Reference proteome</keyword>
<feature type="compositionally biased region" description="Polar residues" evidence="1">
    <location>
        <begin position="161"/>
        <end position="175"/>
    </location>
</feature>
<dbReference type="Proteomes" id="UP000092154">
    <property type="component" value="Unassembled WGS sequence"/>
</dbReference>
<evidence type="ECO:0000313" key="3">
    <source>
        <dbReference type="Proteomes" id="UP000092154"/>
    </source>
</evidence>
<dbReference type="OrthoDB" id="10417009at2759"/>
<sequence>MSRGVQPDRSTTHADYHKGFWMAQGIIPLQIDLLRAPPSLHVNLQHHIHGARTLTASLRYFVVPVIQPLARLQPTARQEYSTRTAGLVLFSLDGCTNEITQTTSCLSSIHRKLRSHIQEAWLYDYYDLDSRNYLMLCTQRNVRVKGKSGKKLPAPNNIMTINVAGTSQPSNGDAVQQQSSGTAQGQQLSPQSHVLLTTTPAASATTANMTSTGTPLHPDVVIRRPGRCSIQNTGFYLKGLKRPLSRVRKKDQRRWKKNSKWQEDLASKQYEFEVMKGPG</sequence>
<feature type="non-terminal residue" evidence="2">
    <location>
        <position position="279"/>
    </location>
</feature>
<dbReference type="EMBL" id="KV448769">
    <property type="protein sequence ID" value="OAX33429.1"/>
    <property type="molecule type" value="Genomic_DNA"/>
</dbReference>
<proteinExistence type="predicted"/>
<dbReference type="AlphaFoldDB" id="A0A1B7MLH3"/>
<reference evidence="2 3" key="1">
    <citation type="submission" date="2016-06" db="EMBL/GenBank/DDBJ databases">
        <title>Comparative genomics of the ectomycorrhizal sister species Rhizopogon vinicolor and Rhizopogon vesiculosus (Basidiomycota: Boletales) reveals a divergence of the mating type B locus.</title>
        <authorList>
            <consortium name="DOE Joint Genome Institute"/>
            <person name="Mujic A.B."/>
            <person name="Kuo A."/>
            <person name="Tritt A."/>
            <person name="Lipzen A."/>
            <person name="Chen C."/>
            <person name="Johnson J."/>
            <person name="Sharma A."/>
            <person name="Barry K."/>
            <person name="Grigoriev I.V."/>
            <person name="Spatafora J.W."/>
        </authorList>
    </citation>
    <scope>NUCLEOTIDE SEQUENCE [LARGE SCALE GENOMIC DNA]</scope>
    <source>
        <strain evidence="2 3">AM-OR11-026</strain>
    </source>
</reference>
<dbReference type="InParanoid" id="A0A1B7MLH3"/>
<protein>
    <submittedName>
        <fullName evidence="2">Uncharacterized protein</fullName>
    </submittedName>
</protein>